<protein>
    <submittedName>
        <fullName evidence="3">Uncharacterized protein</fullName>
    </submittedName>
</protein>
<dbReference type="AlphaFoldDB" id="A0A914C909"/>
<evidence type="ECO:0000256" key="1">
    <source>
        <dbReference type="SAM" id="Phobius"/>
    </source>
</evidence>
<reference evidence="3" key="1">
    <citation type="submission" date="2022-11" db="UniProtKB">
        <authorList>
            <consortium name="WormBaseParasite"/>
        </authorList>
    </citation>
    <scope>IDENTIFICATION</scope>
</reference>
<keyword evidence="1" id="KW-0812">Transmembrane</keyword>
<dbReference type="WBParaSite" id="ACRNAN_Path_501.g1894.t1">
    <property type="protein sequence ID" value="ACRNAN_Path_501.g1894.t1"/>
    <property type="gene ID" value="ACRNAN_Path_501.g1894"/>
</dbReference>
<organism evidence="2 3">
    <name type="scientific">Acrobeloides nanus</name>
    <dbReference type="NCBI Taxonomy" id="290746"/>
    <lineage>
        <taxon>Eukaryota</taxon>
        <taxon>Metazoa</taxon>
        <taxon>Ecdysozoa</taxon>
        <taxon>Nematoda</taxon>
        <taxon>Chromadorea</taxon>
        <taxon>Rhabditida</taxon>
        <taxon>Tylenchina</taxon>
        <taxon>Cephalobomorpha</taxon>
        <taxon>Cephaloboidea</taxon>
        <taxon>Cephalobidae</taxon>
        <taxon>Acrobeloides</taxon>
    </lineage>
</organism>
<accession>A0A914C909</accession>
<keyword evidence="2" id="KW-1185">Reference proteome</keyword>
<name>A0A914C909_9BILA</name>
<evidence type="ECO:0000313" key="2">
    <source>
        <dbReference type="Proteomes" id="UP000887540"/>
    </source>
</evidence>
<proteinExistence type="predicted"/>
<dbReference type="Proteomes" id="UP000887540">
    <property type="component" value="Unplaced"/>
</dbReference>
<sequence>MLTLIKALSYEALVIVLLFGVPVLLQRVEAPLLNGVAWQLVPDGFHRVHEAVLNNVELHQGYIQFQAITETFESFASHNRERLTESTTLSGRYRRPLTCPQMYPALRSITI</sequence>
<evidence type="ECO:0000313" key="3">
    <source>
        <dbReference type="WBParaSite" id="ACRNAN_Path_501.g1894.t1"/>
    </source>
</evidence>
<keyword evidence="1" id="KW-1133">Transmembrane helix</keyword>
<keyword evidence="1" id="KW-0472">Membrane</keyword>
<feature type="transmembrane region" description="Helical" evidence="1">
    <location>
        <begin position="7"/>
        <end position="25"/>
    </location>
</feature>